<dbReference type="EMBL" id="JAWWNJ010000079">
    <property type="protein sequence ID" value="KAK7002428.1"/>
    <property type="molecule type" value="Genomic_DNA"/>
</dbReference>
<dbReference type="PANTHER" id="PTHR10366">
    <property type="entry name" value="NAD DEPENDENT EPIMERASE/DEHYDRATASE"/>
    <property type="match status" value="1"/>
</dbReference>
<dbReference type="AlphaFoldDB" id="A0AAW0A974"/>
<dbReference type="Gene3D" id="3.40.50.720">
    <property type="entry name" value="NAD(P)-binding Rossmann-like Domain"/>
    <property type="match status" value="1"/>
</dbReference>
<evidence type="ECO:0000313" key="5">
    <source>
        <dbReference type="Proteomes" id="UP001362999"/>
    </source>
</evidence>
<protein>
    <submittedName>
        <fullName evidence="4">Epimerase domain-containing protein</fullName>
    </submittedName>
</protein>
<evidence type="ECO:0000256" key="1">
    <source>
        <dbReference type="ARBA" id="ARBA00023002"/>
    </source>
</evidence>
<feature type="domain" description="NAD-dependent epimerase/dehydratase" evidence="3">
    <location>
        <begin position="9"/>
        <end position="249"/>
    </location>
</feature>
<reference evidence="4 5" key="1">
    <citation type="journal article" date="2024" name="J Genomics">
        <title>Draft genome sequencing and assembly of Favolaschia claudopus CIRM-BRFM 2984 isolated from oak limbs.</title>
        <authorList>
            <person name="Navarro D."/>
            <person name="Drula E."/>
            <person name="Chaduli D."/>
            <person name="Cazenave R."/>
            <person name="Ahrendt S."/>
            <person name="Wang J."/>
            <person name="Lipzen A."/>
            <person name="Daum C."/>
            <person name="Barry K."/>
            <person name="Grigoriev I.V."/>
            <person name="Favel A."/>
            <person name="Rosso M.N."/>
            <person name="Martin F."/>
        </authorList>
    </citation>
    <scope>NUCLEOTIDE SEQUENCE [LARGE SCALE GENOMIC DNA]</scope>
    <source>
        <strain evidence="4 5">CIRM-BRFM 2984</strain>
    </source>
</reference>
<dbReference type="PANTHER" id="PTHR10366:SF564">
    <property type="entry name" value="STEROL-4-ALPHA-CARBOXYLATE 3-DEHYDROGENASE, DECARBOXYLATING"/>
    <property type="match status" value="1"/>
</dbReference>
<dbReference type="Pfam" id="PF01370">
    <property type="entry name" value="Epimerase"/>
    <property type="match status" value="1"/>
</dbReference>
<keyword evidence="1" id="KW-0560">Oxidoreductase</keyword>
<evidence type="ECO:0000256" key="2">
    <source>
        <dbReference type="ARBA" id="ARBA00023445"/>
    </source>
</evidence>
<sequence length="352" mass="38506">MSSASPELIFVTGASGFLGSQVVLQLLEGGYRVRAAARGAKADHIKSTYSRYGERVEVVKITDIAHDQFPDAFVGVDAIIHVASPLAGRAEPKVMLASAVEGTLNVVTQGEKAGIKRIVVTSSIVTVMNPNNSYTDKDWNPVTKELALQPGTPMLTYVGSKKFAELALWEWADRHPHVEITTLNPPFFYGPFTPHYPLPKPDFFALSTNLILYNLLFPDSPNPFPGFTHCIDVRDVASAHIRALNSPPTAQVGRKRIVFSSPTGLSLKAIIELIAAKRPALKDRLVTATPPVFATDVMPMDFKRVEEVLGMKIEDFHSIEETILSAVDALIEVENQWRSAGHEIKTPAVVLD</sequence>
<gene>
    <name evidence="4" type="ORF">R3P38DRAFT_3605494</name>
</gene>
<dbReference type="GO" id="GO:0016616">
    <property type="term" value="F:oxidoreductase activity, acting on the CH-OH group of donors, NAD or NADP as acceptor"/>
    <property type="evidence" value="ECO:0007669"/>
    <property type="project" value="TreeGrafter"/>
</dbReference>
<evidence type="ECO:0000259" key="3">
    <source>
        <dbReference type="Pfam" id="PF01370"/>
    </source>
</evidence>
<proteinExistence type="inferred from homology"/>
<evidence type="ECO:0000313" key="4">
    <source>
        <dbReference type="EMBL" id="KAK7002428.1"/>
    </source>
</evidence>
<dbReference type="InterPro" id="IPR036291">
    <property type="entry name" value="NAD(P)-bd_dom_sf"/>
</dbReference>
<dbReference type="InterPro" id="IPR001509">
    <property type="entry name" value="Epimerase_deHydtase"/>
</dbReference>
<organism evidence="4 5">
    <name type="scientific">Favolaschia claudopus</name>
    <dbReference type="NCBI Taxonomy" id="2862362"/>
    <lineage>
        <taxon>Eukaryota</taxon>
        <taxon>Fungi</taxon>
        <taxon>Dikarya</taxon>
        <taxon>Basidiomycota</taxon>
        <taxon>Agaricomycotina</taxon>
        <taxon>Agaricomycetes</taxon>
        <taxon>Agaricomycetidae</taxon>
        <taxon>Agaricales</taxon>
        <taxon>Marasmiineae</taxon>
        <taxon>Mycenaceae</taxon>
        <taxon>Favolaschia</taxon>
    </lineage>
</organism>
<dbReference type="InterPro" id="IPR050425">
    <property type="entry name" value="NAD(P)_dehydrat-like"/>
</dbReference>
<name>A0AAW0A974_9AGAR</name>
<comment type="similarity">
    <text evidence="2">Belongs to the NAD(P)-dependent epimerase/dehydratase family. Dihydroflavonol-4-reductase subfamily.</text>
</comment>
<dbReference type="Proteomes" id="UP001362999">
    <property type="component" value="Unassembled WGS sequence"/>
</dbReference>
<comment type="caution">
    <text evidence="4">The sequence shown here is derived from an EMBL/GenBank/DDBJ whole genome shotgun (WGS) entry which is preliminary data.</text>
</comment>
<keyword evidence="5" id="KW-1185">Reference proteome</keyword>
<accession>A0AAW0A974</accession>
<dbReference type="SUPFAM" id="SSF51735">
    <property type="entry name" value="NAD(P)-binding Rossmann-fold domains"/>
    <property type="match status" value="1"/>
</dbReference>